<sequence length="1111" mass="121838">MMSSEMEIGPSSGLSLTSHPRLTAPLTNRPRRRILRGRKIISVEQVMEQLRAEACNGAELDSSSESIEDTNEIGRYEVERQELLRQRMGIREQQRLKREDLPDFNMTRDRAPSISLTVSASVLDETSSLTITAASIAEVYNDDKDENVDPLLGYIESTETVHKGIASRPLQIASQVRQDSDPLGIKETKRQSEVDAGMKGVAEELHTLATNNKIVQETTNEVQTMLDEEEEPMQIDNTLDEADSLHKKTAMAVEQLQIKDGSAGSRSGHLMRPEEETIGAPVKESDAYQHVQTERVCANKKEQMVHSDDFVGEAETDFGLSRRWVSRKSYAYGQGFGIINREHLTAARRYSTGPFKLAGSDVKDSANEVVKAVEETELQNVHYTGDSDATFTVTDAKARNIAQPIVSDEELAARTLIRLSETASKEERIVSISTADASSTRGEEVTIISRTMELEESSASKEAPKNRWDDATITENRGRSELGSSTFDGGSSVAPASIKESFEESSIAKSSATVVRNESSLSTMNTPRSMRDELLGILDVTYGGHPTAPKTNKTILSFKTPKKTVAVPSTKGDSKNASSNKSSSKQTESTKNDRVSSGRATSTPNEVEAHVCPRFAAHQAASTTPKSASDRNKTSSPSSTSQMIRIGPGTRILHSPVVNLAHEDPSSPFRVPSLPIARVQRPSLALSQIADYKSPLYTPKRSAGNTAYTSRSSSSRASLISPRPASSSSRIPAPTNDLGKVSNESGIVAKVQSYLRSGGTPRPNTSAENTRSVPFASQDSVVKSGPRTPAVHFDVSRMLAGNVTASGPVYRRQPLNSGERSRLALPSHAKLNFDDGADSDEEYNTKQASKSVVTEPTSTDEVDIHEEDDNGDCGVGALESDTSRLSIHDSIDDPKVDVSDKTGGAAKRTGRSTIARLMDQSVATLDSPKIEEEWSAMSRLQEAVRQRVSLTSSCSSAHSEGPLHVVAARNRQELVAGYLPKRKIVRPNNEQGDGLRRSVRNRVAPNRHWLGEVPIYRVDAQGNRELVDVSTPRIRDPFLLKYNAPSMEVALERSKQTQRLHKHSRYLLRSRKISRKQEKIKELKEKHKHCEDLDMSVTDVKTSDEDDDQPT</sequence>
<feature type="region of interest" description="Disordered" evidence="1">
    <location>
        <begin position="1092"/>
        <end position="1111"/>
    </location>
</feature>
<evidence type="ECO:0000256" key="1">
    <source>
        <dbReference type="SAM" id="MobiDB-lite"/>
    </source>
</evidence>
<feature type="compositionally biased region" description="Low complexity" evidence="1">
    <location>
        <begin position="710"/>
        <end position="734"/>
    </location>
</feature>
<accession>A0A914ZRG0</accession>
<dbReference type="Proteomes" id="UP000887569">
    <property type="component" value="Unplaced"/>
</dbReference>
<feature type="region of interest" description="Disordered" evidence="1">
    <location>
        <begin position="451"/>
        <end position="527"/>
    </location>
</feature>
<feature type="compositionally biased region" description="Polar residues" evidence="1">
    <location>
        <begin position="634"/>
        <end position="643"/>
    </location>
</feature>
<dbReference type="AlphaFoldDB" id="A0A914ZRG0"/>
<evidence type="ECO:0000313" key="4">
    <source>
        <dbReference type="WBParaSite" id="PgB16_g024_t04"/>
    </source>
</evidence>
<dbReference type="WBParaSite" id="PgB16_g024_t04">
    <property type="protein sequence ID" value="PgB16_g024_t04"/>
    <property type="gene ID" value="PgB16_g024"/>
</dbReference>
<proteinExistence type="predicted"/>
<dbReference type="WBParaSite" id="PgB16_g024_t03">
    <property type="protein sequence ID" value="PgB16_g024_t03"/>
    <property type="gene ID" value="PgB16_g024"/>
</dbReference>
<feature type="compositionally biased region" description="Acidic residues" evidence="1">
    <location>
        <begin position="858"/>
        <end position="871"/>
    </location>
</feature>
<name>A0A914ZRG0_PARUN</name>
<protein>
    <submittedName>
        <fullName evidence="3 4">Uncharacterized protein</fullName>
    </submittedName>
</protein>
<feature type="region of interest" description="Disordered" evidence="1">
    <location>
        <begin position="833"/>
        <end position="872"/>
    </location>
</feature>
<feature type="region of interest" description="Disordered" evidence="1">
    <location>
        <begin position="562"/>
        <end position="646"/>
    </location>
</feature>
<feature type="region of interest" description="Disordered" evidence="1">
    <location>
        <begin position="1"/>
        <end position="29"/>
    </location>
</feature>
<keyword evidence="2" id="KW-1185">Reference proteome</keyword>
<feature type="compositionally biased region" description="Polar residues" evidence="1">
    <location>
        <begin position="507"/>
        <end position="527"/>
    </location>
</feature>
<feature type="compositionally biased region" description="Low complexity" evidence="1">
    <location>
        <begin position="575"/>
        <end position="587"/>
    </location>
</feature>
<feature type="region of interest" description="Disordered" evidence="1">
    <location>
        <begin position="696"/>
        <end position="785"/>
    </location>
</feature>
<feature type="compositionally biased region" description="Polar residues" evidence="1">
    <location>
        <begin position="762"/>
        <end position="781"/>
    </location>
</feature>
<feature type="compositionally biased region" description="Polar residues" evidence="1">
    <location>
        <begin position="845"/>
        <end position="857"/>
    </location>
</feature>
<reference evidence="3 4" key="1">
    <citation type="submission" date="2022-11" db="UniProtKB">
        <authorList>
            <consortium name="WormBaseParasite"/>
        </authorList>
    </citation>
    <scope>IDENTIFICATION</scope>
</reference>
<organism evidence="2 4">
    <name type="scientific">Parascaris univalens</name>
    <name type="common">Nematode worm</name>
    <dbReference type="NCBI Taxonomy" id="6257"/>
    <lineage>
        <taxon>Eukaryota</taxon>
        <taxon>Metazoa</taxon>
        <taxon>Ecdysozoa</taxon>
        <taxon>Nematoda</taxon>
        <taxon>Chromadorea</taxon>
        <taxon>Rhabditida</taxon>
        <taxon>Spirurina</taxon>
        <taxon>Ascaridomorpha</taxon>
        <taxon>Ascaridoidea</taxon>
        <taxon>Ascarididae</taxon>
        <taxon>Parascaris</taxon>
    </lineage>
</organism>
<evidence type="ECO:0000313" key="2">
    <source>
        <dbReference type="Proteomes" id="UP000887569"/>
    </source>
</evidence>
<feature type="compositionally biased region" description="Basic and acidic residues" evidence="1">
    <location>
        <begin position="458"/>
        <end position="480"/>
    </location>
</feature>
<evidence type="ECO:0000313" key="3">
    <source>
        <dbReference type="WBParaSite" id="PgB16_g024_t03"/>
    </source>
</evidence>